<dbReference type="EMBL" id="JARBJD010000035">
    <property type="protein sequence ID" value="KAK2958727.1"/>
    <property type="molecule type" value="Genomic_DNA"/>
</dbReference>
<evidence type="ECO:0008006" key="4">
    <source>
        <dbReference type="Google" id="ProtNLM"/>
    </source>
</evidence>
<sequence length="920" mass="105344">MSQQGTFKIDYDLVADPNLYPAKNSDSEKPIFYSGLDSVTVPLSYTISDLYGQLAENLRNTHVYITIQFPCTKPPDRLLVEHPGRDMLDHSRVTEERKWIDLVGWSGYQYNTLVTMQTLSDCWPVDENGNRKSMIVTAIPKKLTENLQPFVAENREKLKKRLYLMGSMYDLFYTKENDRVIFMSTLDSKFGDRIKLFIRHCWQEFQIGVLAHFERFCSKYPLDTQGLKAHEKRYFKKKRVTLAVGEDDGLWRSVQGTPDWIARDRADVSPFPKLLDPTLMGDSFNRAIYVNGQPGTGKSQMLIYLINRLMQRYHQVAILYLLPKMPVITIIIDKSDQSNRFTVRSHPPSLREDWYTKDIPVIRIVDSVEPGEQECFTVYAASPTTYTVQIKRFKPTGTKYEGNYPFWTREEFYAMLRKLGMMGREHWIRPVSANTIINLHPLVIRLLGAHGYLVDAQSLPQLPTTASTSETNPLNTFAGRLQLDMESEITDLSEGEEENSSSLSTSEPGSLNTFADGIQPDLESEIEQGEEESKSSPSSSLLVYLNVIEVFGLSPRALSADLQPVFNRISEMFGEDGIKFDTKHSNVIMSTLAASHLENKPVSEFTARLLATMTRIKAQQFILGLDDGDILGALRGMRLEHKVNQELLRSHVRFSLLSALLDQPSYKCMFPTIDRRAYLSSQLEATETFDCNVLYYESLYDSHIKKGSSPWTGIDSFIHFINEDSIKLFAFQITVNPDHEDIKPTLIESLQSKLKKQYALTMPDMVVEVYFVWIVKPGDVAKYRDRTKVFRPSKKTQSEEYLYFRTYVVSVSDLLFNECSELDGPPDELEAIEEHWTTNNDDFKDCFVKMNNLTIYPNESAPNSVDETDFPMPPPPPAANPPRRPGIAMQLLLYSQAAQQLKRKKRADKRAAQKEKLEKD</sequence>
<dbReference type="Proteomes" id="UP001281761">
    <property type="component" value="Unassembled WGS sequence"/>
</dbReference>
<accession>A0ABQ9Y4Q1</accession>
<protein>
    <recommendedName>
        <fullName evidence="4">DNA helicase</fullName>
    </recommendedName>
</protein>
<evidence type="ECO:0000313" key="3">
    <source>
        <dbReference type="Proteomes" id="UP001281761"/>
    </source>
</evidence>
<feature type="compositionally biased region" description="Low complexity" evidence="1">
    <location>
        <begin position="500"/>
        <end position="512"/>
    </location>
</feature>
<name>A0ABQ9Y4Q1_9EUKA</name>
<feature type="region of interest" description="Disordered" evidence="1">
    <location>
        <begin position="490"/>
        <end position="516"/>
    </location>
</feature>
<organism evidence="2 3">
    <name type="scientific">Blattamonas nauphoetae</name>
    <dbReference type="NCBI Taxonomy" id="2049346"/>
    <lineage>
        <taxon>Eukaryota</taxon>
        <taxon>Metamonada</taxon>
        <taxon>Preaxostyla</taxon>
        <taxon>Oxymonadida</taxon>
        <taxon>Blattamonas</taxon>
    </lineage>
</organism>
<feature type="region of interest" description="Disordered" evidence="1">
    <location>
        <begin position="859"/>
        <end position="887"/>
    </location>
</feature>
<proteinExistence type="predicted"/>
<evidence type="ECO:0000256" key="1">
    <source>
        <dbReference type="SAM" id="MobiDB-lite"/>
    </source>
</evidence>
<reference evidence="2 3" key="1">
    <citation type="journal article" date="2022" name="bioRxiv">
        <title>Genomics of Preaxostyla Flagellates Illuminates Evolutionary Transitions and the Path Towards Mitochondrial Loss.</title>
        <authorList>
            <person name="Novak L.V.F."/>
            <person name="Treitli S.C."/>
            <person name="Pyrih J."/>
            <person name="Halakuc P."/>
            <person name="Pipaliya S.V."/>
            <person name="Vacek V."/>
            <person name="Brzon O."/>
            <person name="Soukal P."/>
            <person name="Eme L."/>
            <person name="Dacks J.B."/>
            <person name="Karnkowska A."/>
            <person name="Elias M."/>
            <person name="Hampl V."/>
        </authorList>
    </citation>
    <scope>NUCLEOTIDE SEQUENCE [LARGE SCALE GENOMIC DNA]</scope>
    <source>
        <strain evidence="2">NAU3</strain>
        <tissue evidence="2">Gut</tissue>
    </source>
</reference>
<comment type="caution">
    <text evidence="2">The sequence shown here is derived from an EMBL/GenBank/DDBJ whole genome shotgun (WGS) entry which is preliminary data.</text>
</comment>
<feature type="compositionally biased region" description="Pro residues" evidence="1">
    <location>
        <begin position="871"/>
        <end position="884"/>
    </location>
</feature>
<feature type="compositionally biased region" description="Acidic residues" evidence="1">
    <location>
        <begin position="490"/>
        <end position="499"/>
    </location>
</feature>
<gene>
    <name evidence="2" type="ORF">BLNAU_6230</name>
</gene>
<keyword evidence="3" id="KW-1185">Reference proteome</keyword>
<evidence type="ECO:0000313" key="2">
    <source>
        <dbReference type="EMBL" id="KAK2958727.1"/>
    </source>
</evidence>